<dbReference type="PROSITE" id="PS00108">
    <property type="entry name" value="PROTEIN_KINASE_ST"/>
    <property type="match status" value="1"/>
</dbReference>
<keyword evidence="3" id="KW-0418">Kinase</keyword>
<dbReference type="InterPro" id="IPR008271">
    <property type="entry name" value="Ser/Thr_kinase_AS"/>
</dbReference>
<gene>
    <name evidence="11" type="primary">LOC118412182</name>
</gene>
<comment type="similarity">
    <text evidence="5">Belongs to the protein kinase superfamily. Ser/Thr protein kinase family. GCN2 subfamily.</text>
</comment>
<dbReference type="InterPro" id="IPR017441">
    <property type="entry name" value="Protein_kinase_ATP_BS"/>
</dbReference>
<dbReference type="Gene3D" id="1.10.510.10">
    <property type="entry name" value="Transferase(Phosphotransferase) domain 1"/>
    <property type="match status" value="1"/>
</dbReference>
<organism evidence="10 11">
    <name type="scientific">Branchiostoma floridae</name>
    <name type="common">Florida lancelet</name>
    <name type="synonym">Amphioxus</name>
    <dbReference type="NCBI Taxonomy" id="7739"/>
    <lineage>
        <taxon>Eukaryota</taxon>
        <taxon>Metazoa</taxon>
        <taxon>Chordata</taxon>
        <taxon>Cephalochordata</taxon>
        <taxon>Leptocardii</taxon>
        <taxon>Amphioxiformes</taxon>
        <taxon>Branchiostomatidae</taxon>
        <taxon>Branchiostoma</taxon>
    </lineage>
</organism>
<dbReference type="InterPro" id="IPR000719">
    <property type="entry name" value="Prot_kinase_dom"/>
</dbReference>
<dbReference type="SMART" id="SM00220">
    <property type="entry name" value="S_TKc"/>
    <property type="match status" value="1"/>
</dbReference>
<dbReference type="Pfam" id="PF00069">
    <property type="entry name" value="Pkinase"/>
    <property type="match status" value="1"/>
</dbReference>
<evidence type="ECO:0000256" key="7">
    <source>
        <dbReference type="RuleBase" id="RU000304"/>
    </source>
</evidence>
<dbReference type="Proteomes" id="UP000001554">
    <property type="component" value="Chromosome 3"/>
</dbReference>
<dbReference type="InterPro" id="IPR050339">
    <property type="entry name" value="CC_SR_Kinase"/>
</dbReference>
<protein>
    <submittedName>
        <fullName evidence="11">Serine/threonine-protein kinase PDIK1L-like</fullName>
    </submittedName>
</protein>
<keyword evidence="1" id="KW-0808">Transferase</keyword>
<evidence type="ECO:0000256" key="2">
    <source>
        <dbReference type="ARBA" id="ARBA00022741"/>
    </source>
</evidence>
<dbReference type="OMA" id="MWIVLEL"/>
<dbReference type="RefSeq" id="XP_035670793.1">
    <property type="nucleotide sequence ID" value="XM_035814900.1"/>
</dbReference>
<keyword evidence="2 6" id="KW-0547">Nucleotide-binding</keyword>
<dbReference type="InterPro" id="IPR011009">
    <property type="entry name" value="Kinase-like_dom_sf"/>
</dbReference>
<dbReference type="GO" id="GO:0004674">
    <property type="term" value="F:protein serine/threonine kinase activity"/>
    <property type="evidence" value="ECO:0000318"/>
    <property type="project" value="GO_Central"/>
</dbReference>
<dbReference type="PANTHER" id="PTHR11042:SF190">
    <property type="entry name" value="MITOSIS INHIBITOR PROTEIN KINASE MIK1"/>
    <property type="match status" value="1"/>
</dbReference>
<keyword evidence="7" id="KW-0723">Serine/threonine-protein kinase</keyword>
<proteinExistence type="inferred from homology"/>
<dbReference type="SUPFAM" id="SSF56112">
    <property type="entry name" value="Protein kinase-like (PK-like)"/>
    <property type="match status" value="1"/>
</dbReference>
<dbReference type="PROSITE" id="PS50011">
    <property type="entry name" value="PROTEIN_KINASE_DOM"/>
    <property type="match status" value="1"/>
</dbReference>
<feature type="domain" description="Protein kinase" evidence="9">
    <location>
        <begin position="38"/>
        <end position="322"/>
    </location>
</feature>
<dbReference type="AlphaFoldDB" id="A0A9J7KVZ4"/>
<evidence type="ECO:0000313" key="11">
    <source>
        <dbReference type="RefSeq" id="XP_035670793.1"/>
    </source>
</evidence>
<dbReference type="KEGG" id="bfo:118412182"/>
<feature type="compositionally biased region" description="Basic and acidic residues" evidence="8">
    <location>
        <begin position="377"/>
        <end position="394"/>
    </location>
</feature>
<evidence type="ECO:0000313" key="10">
    <source>
        <dbReference type="Proteomes" id="UP000001554"/>
    </source>
</evidence>
<name>A0A9J7KVZ4_BRAFL</name>
<dbReference type="GeneID" id="118412182"/>
<reference evidence="11" key="2">
    <citation type="submission" date="2025-08" db="UniProtKB">
        <authorList>
            <consortium name="RefSeq"/>
        </authorList>
    </citation>
    <scope>IDENTIFICATION</scope>
    <source>
        <strain evidence="11">S238N-H82</strain>
        <tissue evidence="11">Testes</tissue>
    </source>
</reference>
<feature type="compositionally biased region" description="Acidic residues" evidence="8">
    <location>
        <begin position="395"/>
        <end position="407"/>
    </location>
</feature>
<evidence type="ECO:0000256" key="3">
    <source>
        <dbReference type="ARBA" id="ARBA00022777"/>
    </source>
</evidence>
<keyword evidence="4 6" id="KW-0067">ATP-binding</keyword>
<evidence type="ECO:0000256" key="5">
    <source>
        <dbReference type="ARBA" id="ARBA00037982"/>
    </source>
</evidence>
<dbReference type="GO" id="GO:0005634">
    <property type="term" value="C:nucleus"/>
    <property type="evidence" value="ECO:0000318"/>
    <property type="project" value="GO_Central"/>
</dbReference>
<evidence type="ECO:0000256" key="4">
    <source>
        <dbReference type="ARBA" id="ARBA00022840"/>
    </source>
</evidence>
<feature type="region of interest" description="Disordered" evidence="8">
    <location>
        <begin position="364"/>
        <end position="414"/>
    </location>
</feature>
<accession>A0A9J7KVZ4</accession>
<evidence type="ECO:0000256" key="1">
    <source>
        <dbReference type="ARBA" id="ARBA00022679"/>
    </source>
</evidence>
<evidence type="ECO:0000256" key="6">
    <source>
        <dbReference type="PROSITE-ProRule" id="PRU10141"/>
    </source>
</evidence>
<dbReference type="PROSITE" id="PS00107">
    <property type="entry name" value="PROTEIN_KINASE_ATP"/>
    <property type="match status" value="1"/>
</dbReference>
<evidence type="ECO:0000259" key="9">
    <source>
        <dbReference type="PROSITE" id="PS50011"/>
    </source>
</evidence>
<evidence type="ECO:0000256" key="8">
    <source>
        <dbReference type="SAM" id="MobiDB-lite"/>
    </source>
</evidence>
<dbReference type="PANTHER" id="PTHR11042">
    <property type="entry name" value="EUKARYOTIC TRANSLATION INITIATION FACTOR 2-ALPHA KINASE EIF2-ALPHA KINASE -RELATED"/>
    <property type="match status" value="1"/>
</dbReference>
<dbReference type="CDD" id="cd14014">
    <property type="entry name" value="STKc_PknB_like"/>
    <property type="match status" value="1"/>
</dbReference>
<dbReference type="GO" id="GO:0005524">
    <property type="term" value="F:ATP binding"/>
    <property type="evidence" value="ECO:0007669"/>
    <property type="project" value="UniProtKB-UniRule"/>
</dbReference>
<sequence>MERWSGGKLRAYEAARKDVSGSKTSPRVQDSTETIRGYELTRTLGRGEFGKVYEARFEDNHYAIKQIKLKRSRRSNWLAFRSLHSVGRLRAVGEEGAAAELEPLLALSKLKHKHLVTFYQAFIAQKSMWIVLELCPLGDMDGFVLSEEYDRALDLSIMRQVAAGIAFLHENGIVHRDVKPANILFTGKPWSPEAKIADFGLAKLYNAVSEGGHGGLVSGKGTPCFVAPEVVQPPYTEKCDVFSMGVVFAALTDLTTVARGKLGLLIKGEPIFEALIENPQLNLYRRLMTSLPSGSPLKDLCLAMLAYKPEDRPSAAHAQEVLLQIRHQDSQHAPHRQEDNDVGACADVLGTVLTLRHLELTDKTEHDSGDEVTQTEVRCRNDKSFSDEHYHSDASDDVSSSEDDEHDEITCRLL</sequence>
<dbReference type="OrthoDB" id="10039029at2759"/>
<reference evidence="10" key="1">
    <citation type="journal article" date="2020" name="Nat. Ecol. Evol.">
        <title>Deeply conserved synteny resolves early events in vertebrate evolution.</title>
        <authorList>
            <person name="Simakov O."/>
            <person name="Marletaz F."/>
            <person name="Yue J.X."/>
            <person name="O'Connell B."/>
            <person name="Jenkins J."/>
            <person name="Brandt A."/>
            <person name="Calef R."/>
            <person name="Tung C.H."/>
            <person name="Huang T.K."/>
            <person name="Schmutz J."/>
            <person name="Satoh N."/>
            <person name="Yu J.K."/>
            <person name="Putnam N.H."/>
            <person name="Green R.E."/>
            <person name="Rokhsar D.S."/>
        </authorList>
    </citation>
    <scope>NUCLEOTIDE SEQUENCE [LARGE SCALE GENOMIC DNA]</scope>
    <source>
        <strain evidence="10">S238N-H82</strain>
    </source>
</reference>
<feature type="binding site" evidence="6">
    <location>
        <position position="65"/>
    </location>
    <ligand>
        <name>ATP</name>
        <dbReference type="ChEBI" id="CHEBI:30616"/>
    </ligand>
</feature>
<keyword evidence="10" id="KW-1185">Reference proteome</keyword>